<dbReference type="Proteomes" id="UP000606490">
    <property type="component" value="Unassembled WGS sequence"/>
</dbReference>
<comment type="caution">
    <text evidence="2">The sequence shown here is derived from an EMBL/GenBank/DDBJ whole genome shotgun (WGS) entry which is preliminary data.</text>
</comment>
<name>A0ABS1V0Y5_9PROT</name>
<accession>A0ABS1V0Y5</accession>
<dbReference type="Gene3D" id="3.20.20.80">
    <property type="entry name" value="Glycosidases"/>
    <property type="match status" value="1"/>
</dbReference>
<dbReference type="InterPro" id="IPR017853">
    <property type="entry name" value="GH"/>
</dbReference>
<sequence length="510" mass="57280">MTRSANLKAPDDGSGGRSQLAPADQHPAPGPRGDCVEAGWSSPVLDDLKALETEPANDLGSTEAAMRRASTELELWGGVECTVLRVGDMWRDQLRESGHYDRIEDLDAVAGLGFRKLRYPVLWEHVAPEQPGECDWGWHDERLARLRALGLTPIAGLVHHGGGPHYTNLLDPNFPAMLAEQAERTARRYPWIKSWTPVNEPLTTARFSGLYGHWFPHGTDEATFLRILVNECRAVMLAMRAIRSVIPDAELVQTEDLGKTFSTPHLAYQAADENERRWLSLDLLTGRIGREHPWWPRLVAAGAPEAVLEEFLGWDPQPMVIGFNYYITSERFLDHRLALYPQHMHGGNGRDAYADIEAARVPLPPHEGTGWEPRLREAWERYGSIPLSITEAHIGWCPEHEQVRWFLEAWDAAARLRAEGADFRAVTIWSVLGAVDWNSLLTRQTGHYEPGVFDMRHPSGEPQPRLIAEAAAAIAKGERFEHPLLEEPGWWRREDRFLVPPKPATGADAA</sequence>
<evidence type="ECO:0000313" key="2">
    <source>
        <dbReference type="EMBL" id="MBL6454746.1"/>
    </source>
</evidence>
<proteinExistence type="predicted"/>
<evidence type="ECO:0000256" key="1">
    <source>
        <dbReference type="SAM" id="MobiDB-lite"/>
    </source>
</evidence>
<organism evidence="2 3">
    <name type="scientific">Belnapia mucosa</name>
    <dbReference type="NCBI Taxonomy" id="2804532"/>
    <lineage>
        <taxon>Bacteria</taxon>
        <taxon>Pseudomonadati</taxon>
        <taxon>Pseudomonadota</taxon>
        <taxon>Alphaproteobacteria</taxon>
        <taxon>Acetobacterales</taxon>
        <taxon>Roseomonadaceae</taxon>
        <taxon>Belnapia</taxon>
    </lineage>
</organism>
<reference evidence="2 3" key="1">
    <citation type="submission" date="2021-01" db="EMBL/GenBank/DDBJ databases">
        <title>Belnapia mucosa sp. nov. and Belnapia arida sp. nov., isolated from the Tabernas Desert (Almeria, Spain).</title>
        <authorList>
            <person name="Molina-Menor E."/>
            <person name="Vidal-Verdu A."/>
            <person name="Calonge A."/>
            <person name="Satari L."/>
            <person name="Pereto Magraner J."/>
            <person name="Porcar Miralles M."/>
        </authorList>
    </citation>
    <scope>NUCLEOTIDE SEQUENCE [LARGE SCALE GENOMIC DNA]</scope>
    <source>
        <strain evidence="2 3">T6</strain>
    </source>
</reference>
<keyword evidence="3" id="KW-1185">Reference proteome</keyword>
<protein>
    <submittedName>
        <fullName evidence="2">Family 1 glycosylhydrolase</fullName>
    </submittedName>
</protein>
<dbReference type="SUPFAM" id="SSF51445">
    <property type="entry name" value="(Trans)glycosidases"/>
    <property type="match status" value="1"/>
</dbReference>
<feature type="region of interest" description="Disordered" evidence="1">
    <location>
        <begin position="1"/>
        <end position="39"/>
    </location>
</feature>
<dbReference type="EMBL" id="JAEUXJ010000002">
    <property type="protein sequence ID" value="MBL6454746.1"/>
    <property type="molecule type" value="Genomic_DNA"/>
</dbReference>
<evidence type="ECO:0000313" key="3">
    <source>
        <dbReference type="Proteomes" id="UP000606490"/>
    </source>
</evidence>
<dbReference type="RefSeq" id="WP_202824489.1">
    <property type="nucleotide sequence ID" value="NZ_JAEUXJ010000002.1"/>
</dbReference>
<gene>
    <name evidence="2" type="ORF">JMJ55_05385</name>
</gene>